<dbReference type="Proteomes" id="UP000823775">
    <property type="component" value="Unassembled WGS sequence"/>
</dbReference>
<proteinExistence type="predicted"/>
<name>A0ABS8VXM2_DATST</name>
<keyword evidence="3" id="KW-1185">Reference proteome</keyword>
<evidence type="ECO:0000313" key="2">
    <source>
        <dbReference type="EMBL" id="MCE2054965.1"/>
    </source>
</evidence>
<accession>A0ABS8VXM2</accession>
<organism evidence="2 3">
    <name type="scientific">Datura stramonium</name>
    <name type="common">Jimsonweed</name>
    <name type="synonym">Common thornapple</name>
    <dbReference type="NCBI Taxonomy" id="4076"/>
    <lineage>
        <taxon>Eukaryota</taxon>
        <taxon>Viridiplantae</taxon>
        <taxon>Streptophyta</taxon>
        <taxon>Embryophyta</taxon>
        <taxon>Tracheophyta</taxon>
        <taxon>Spermatophyta</taxon>
        <taxon>Magnoliopsida</taxon>
        <taxon>eudicotyledons</taxon>
        <taxon>Gunneridae</taxon>
        <taxon>Pentapetalae</taxon>
        <taxon>asterids</taxon>
        <taxon>lamiids</taxon>
        <taxon>Solanales</taxon>
        <taxon>Solanaceae</taxon>
        <taxon>Solanoideae</taxon>
        <taxon>Datureae</taxon>
        <taxon>Datura</taxon>
    </lineage>
</organism>
<comment type="caution">
    <text evidence="2">The sequence shown here is derived from an EMBL/GenBank/DDBJ whole genome shotgun (WGS) entry which is preliminary data.</text>
</comment>
<evidence type="ECO:0000313" key="3">
    <source>
        <dbReference type="Proteomes" id="UP000823775"/>
    </source>
</evidence>
<feature type="compositionally biased region" description="Basic residues" evidence="1">
    <location>
        <begin position="50"/>
        <end position="59"/>
    </location>
</feature>
<sequence length="59" mass="6505">MVVYQLPEPAVVDFEVHTPNDQDGFDNFISTPPVLGHKRLNSEVGPSTAKKSKRSKPKA</sequence>
<protein>
    <submittedName>
        <fullName evidence="2">Uncharacterized protein</fullName>
    </submittedName>
</protein>
<feature type="region of interest" description="Disordered" evidence="1">
    <location>
        <begin position="36"/>
        <end position="59"/>
    </location>
</feature>
<feature type="non-terminal residue" evidence="2">
    <location>
        <position position="59"/>
    </location>
</feature>
<dbReference type="EMBL" id="JACEIK010006041">
    <property type="protein sequence ID" value="MCE2054965.1"/>
    <property type="molecule type" value="Genomic_DNA"/>
</dbReference>
<evidence type="ECO:0000256" key="1">
    <source>
        <dbReference type="SAM" id="MobiDB-lite"/>
    </source>
</evidence>
<reference evidence="2 3" key="1">
    <citation type="journal article" date="2021" name="BMC Genomics">
        <title>Datura genome reveals duplications of psychoactive alkaloid biosynthetic genes and high mutation rate following tissue culture.</title>
        <authorList>
            <person name="Rajewski A."/>
            <person name="Carter-House D."/>
            <person name="Stajich J."/>
            <person name="Litt A."/>
        </authorList>
    </citation>
    <scope>NUCLEOTIDE SEQUENCE [LARGE SCALE GENOMIC DNA]</scope>
    <source>
        <strain evidence="2">AR-01</strain>
    </source>
</reference>
<gene>
    <name evidence="2" type="ORF">HAX54_041722</name>
</gene>